<dbReference type="OrthoDB" id="9787880at2"/>
<dbReference type="InterPro" id="IPR000086">
    <property type="entry name" value="NUDIX_hydrolase_dom"/>
</dbReference>
<evidence type="ECO:0000313" key="5">
    <source>
        <dbReference type="Proteomes" id="UP000317944"/>
    </source>
</evidence>
<dbReference type="PROSITE" id="PS51462">
    <property type="entry name" value="NUDIX"/>
    <property type="match status" value="1"/>
</dbReference>
<protein>
    <submittedName>
        <fullName evidence="4">NUDIX domain-containing protein</fullName>
    </submittedName>
</protein>
<evidence type="ECO:0000313" key="4">
    <source>
        <dbReference type="EMBL" id="TQR36127.1"/>
    </source>
</evidence>
<dbReference type="InterPro" id="IPR020084">
    <property type="entry name" value="NUDIX_hydrolase_CS"/>
</dbReference>
<sequence length="96" mass="10986">MITFGKKIEGKGYIWRPAVYCLIFNSQKEKIAIIQTNDGEFFLPGGGMEKNESHEECLKREALEEMGMDIEIGHFIGCAQRYFYSTNDKRTPKLGS</sequence>
<accession>A0A544UQM0</accession>
<gene>
    <name evidence="4" type="ORF">C7Y47_06405</name>
</gene>
<dbReference type="PROSITE" id="PS00893">
    <property type="entry name" value="NUDIX_BOX"/>
    <property type="match status" value="1"/>
</dbReference>
<dbReference type="Gene3D" id="3.90.79.10">
    <property type="entry name" value="Nucleoside Triphosphate Pyrophosphohydrolase"/>
    <property type="match status" value="1"/>
</dbReference>
<dbReference type="GO" id="GO:0016787">
    <property type="term" value="F:hydrolase activity"/>
    <property type="evidence" value="ECO:0007669"/>
    <property type="project" value="UniProtKB-KW"/>
</dbReference>
<organism evidence="4 5">
    <name type="scientific">Lysinibacillus sphaericus</name>
    <name type="common">Bacillus sphaericus</name>
    <dbReference type="NCBI Taxonomy" id="1421"/>
    <lineage>
        <taxon>Bacteria</taxon>
        <taxon>Bacillati</taxon>
        <taxon>Bacillota</taxon>
        <taxon>Bacilli</taxon>
        <taxon>Bacillales</taxon>
        <taxon>Bacillaceae</taxon>
        <taxon>Lysinibacillus</taxon>
    </lineage>
</organism>
<keyword evidence="2" id="KW-0378">Hydrolase</keyword>
<feature type="domain" description="Nudix hydrolase" evidence="3">
    <location>
        <begin position="14"/>
        <end position="96"/>
    </location>
</feature>
<dbReference type="Pfam" id="PF00293">
    <property type="entry name" value="NUDIX"/>
    <property type="match status" value="1"/>
</dbReference>
<dbReference type="InterPro" id="IPR015797">
    <property type="entry name" value="NUDIX_hydrolase-like_dom_sf"/>
</dbReference>
<dbReference type="EMBL" id="SADV01000004">
    <property type="protein sequence ID" value="TQR36127.1"/>
    <property type="molecule type" value="Genomic_DNA"/>
</dbReference>
<evidence type="ECO:0000259" key="3">
    <source>
        <dbReference type="PROSITE" id="PS51462"/>
    </source>
</evidence>
<dbReference type="SUPFAM" id="SSF55811">
    <property type="entry name" value="Nudix"/>
    <property type="match status" value="1"/>
</dbReference>
<dbReference type="Proteomes" id="UP000317944">
    <property type="component" value="Unassembled WGS sequence"/>
</dbReference>
<evidence type="ECO:0000256" key="2">
    <source>
        <dbReference type="ARBA" id="ARBA00022801"/>
    </source>
</evidence>
<dbReference type="AlphaFoldDB" id="A0A544UQM0"/>
<name>A0A544UQM0_LYSSH</name>
<proteinExistence type="predicted"/>
<comment type="cofactor">
    <cofactor evidence="1">
        <name>Mg(2+)</name>
        <dbReference type="ChEBI" id="CHEBI:18420"/>
    </cofactor>
</comment>
<comment type="caution">
    <text evidence="4">The sequence shown here is derived from an EMBL/GenBank/DDBJ whole genome shotgun (WGS) entry which is preliminary data.</text>
</comment>
<reference evidence="4 5" key="1">
    <citation type="submission" date="2018-03" db="EMBL/GenBank/DDBJ databases">
        <title>Aerobic endospore-forming bacteria genome sequencing and assembly.</title>
        <authorList>
            <person name="Cavalcante D.A."/>
            <person name="Driks A."/>
            <person name="Putonti C."/>
            <person name="De-Souza M.T."/>
        </authorList>
    </citation>
    <scope>NUCLEOTIDE SEQUENCE [LARGE SCALE GENOMIC DNA]</scope>
    <source>
        <strain evidence="4 5">SDF0037</strain>
    </source>
</reference>
<dbReference type="PANTHER" id="PTHR43046">
    <property type="entry name" value="GDP-MANNOSE MANNOSYL HYDROLASE"/>
    <property type="match status" value="1"/>
</dbReference>
<evidence type="ECO:0000256" key="1">
    <source>
        <dbReference type="ARBA" id="ARBA00001946"/>
    </source>
</evidence>
<dbReference type="PANTHER" id="PTHR43046:SF14">
    <property type="entry name" value="MUTT_NUDIX FAMILY PROTEIN"/>
    <property type="match status" value="1"/>
</dbReference>